<dbReference type="InterPro" id="IPR050913">
    <property type="entry name" value="AP2/ERF_ERF"/>
</dbReference>
<keyword evidence="3" id="KW-0238">DNA-binding</keyword>
<feature type="region of interest" description="Disordered" evidence="7">
    <location>
        <begin position="1"/>
        <end position="45"/>
    </location>
</feature>
<dbReference type="Gene3D" id="3.30.730.10">
    <property type="entry name" value="AP2/ERF domain"/>
    <property type="match status" value="1"/>
</dbReference>
<evidence type="ECO:0000256" key="7">
    <source>
        <dbReference type="SAM" id="MobiDB-lite"/>
    </source>
</evidence>
<evidence type="ECO:0000256" key="5">
    <source>
        <dbReference type="ARBA" id="ARBA00023242"/>
    </source>
</evidence>
<keyword evidence="5" id="KW-0539">Nucleus</keyword>
<dbReference type="PRINTS" id="PR00367">
    <property type="entry name" value="ETHRSPELEMNT"/>
</dbReference>
<dbReference type="SMART" id="SM00380">
    <property type="entry name" value="AP2"/>
    <property type="match status" value="1"/>
</dbReference>
<dbReference type="Gramene" id="PHT88230">
    <property type="protein sequence ID" value="PHT88230"/>
    <property type="gene ID" value="T459_10336"/>
</dbReference>
<evidence type="ECO:0000313" key="10">
    <source>
        <dbReference type="Proteomes" id="UP000222542"/>
    </source>
</evidence>
<reference evidence="9 10" key="2">
    <citation type="journal article" date="2017" name="Genome Biol.">
        <title>New reference genome sequences of hot pepper reveal the massive evolution of plant disease-resistance genes by retroduplication.</title>
        <authorList>
            <person name="Kim S."/>
            <person name="Park J."/>
            <person name="Yeom S.I."/>
            <person name="Kim Y.M."/>
            <person name="Seo E."/>
            <person name="Kim K.T."/>
            <person name="Kim M.S."/>
            <person name="Lee J.M."/>
            <person name="Cheong K."/>
            <person name="Shin H.S."/>
            <person name="Kim S.B."/>
            <person name="Han K."/>
            <person name="Lee J."/>
            <person name="Park M."/>
            <person name="Lee H.A."/>
            <person name="Lee H.Y."/>
            <person name="Lee Y."/>
            <person name="Oh S."/>
            <person name="Lee J.H."/>
            <person name="Choi E."/>
            <person name="Choi E."/>
            <person name="Lee S.E."/>
            <person name="Jeon J."/>
            <person name="Kim H."/>
            <person name="Choi G."/>
            <person name="Song H."/>
            <person name="Lee J."/>
            <person name="Lee S.C."/>
            <person name="Kwon J.K."/>
            <person name="Lee H.Y."/>
            <person name="Koo N."/>
            <person name="Hong Y."/>
            <person name="Kim R.W."/>
            <person name="Kang W.H."/>
            <person name="Huh J.H."/>
            <person name="Kang B.C."/>
            <person name="Yang T.J."/>
            <person name="Lee Y.H."/>
            <person name="Bennetzen J.L."/>
            <person name="Choi D."/>
        </authorList>
    </citation>
    <scope>NUCLEOTIDE SEQUENCE [LARGE SCALE GENOMIC DNA]</scope>
    <source>
        <strain evidence="10">cv. CM334</strain>
    </source>
</reference>
<name>A0A1U8FIS0_CAPAN</name>
<evidence type="ECO:0000256" key="1">
    <source>
        <dbReference type="ARBA" id="ARBA00004123"/>
    </source>
</evidence>
<dbReference type="Proteomes" id="UP000222542">
    <property type="component" value="Unassembled WGS sequence"/>
</dbReference>
<feature type="compositionally biased region" description="Low complexity" evidence="7">
    <location>
        <begin position="1"/>
        <end position="16"/>
    </location>
</feature>
<evidence type="ECO:0000256" key="3">
    <source>
        <dbReference type="ARBA" id="ARBA00023125"/>
    </source>
</evidence>
<dbReference type="InterPro" id="IPR016177">
    <property type="entry name" value="DNA-bd_dom_sf"/>
</dbReference>
<dbReference type="SMR" id="A0A1U8FIS0"/>
<dbReference type="InterPro" id="IPR001471">
    <property type="entry name" value="AP2/ERF_dom"/>
</dbReference>
<dbReference type="KEGG" id="cann:107855722"/>
<keyword evidence="4" id="KW-0804">Transcription</keyword>
<evidence type="ECO:0000313" key="9">
    <source>
        <dbReference type="EMBL" id="PHT88230.1"/>
    </source>
</evidence>
<dbReference type="GO" id="GO:0003700">
    <property type="term" value="F:DNA-binding transcription factor activity"/>
    <property type="evidence" value="ECO:0000318"/>
    <property type="project" value="GO_Central"/>
</dbReference>
<evidence type="ECO:0000256" key="2">
    <source>
        <dbReference type="ARBA" id="ARBA00023015"/>
    </source>
</evidence>
<comment type="subcellular location">
    <subcellularLocation>
        <location evidence="1">Nucleus</location>
    </subcellularLocation>
</comment>
<protein>
    <recommendedName>
        <fullName evidence="8">AP2/ERF domain-containing protein</fullName>
    </recommendedName>
</protein>
<dbReference type="PROSITE" id="PS51032">
    <property type="entry name" value="AP2_ERF"/>
    <property type="match status" value="1"/>
</dbReference>
<organism evidence="9 10">
    <name type="scientific">Capsicum annuum</name>
    <name type="common">Capsicum pepper</name>
    <dbReference type="NCBI Taxonomy" id="4072"/>
    <lineage>
        <taxon>Eukaryota</taxon>
        <taxon>Viridiplantae</taxon>
        <taxon>Streptophyta</taxon>
        <taxon>Embryophyta</taxon>
        <taxon>Tracheophyta</taxon>
        <taxon>Spermatophyta</taxon>
        <taxon>Magnoliopsida</taxon>
        <taxon>eudicotyledons</taxon>
        <taxon>Gunneridae</taxon>
        <taxon>Pentapetalae</taxon>
        <taxon>asterids</taxon>
        <taxon>lamiids</taxon>
        <taxon>Solanales</taxon>
        <taxon>Solanaceae</taxon>
        <taxon>Solanoideae</taxon>
        <taxon>Capsiceae</taxon>
        <taxon>Capsicum</taxon>
    </lineage>
</organism>
<comment type="caution">
    <text evidence="9">The sequence shown here is derived from an EMBL/GenBank/DDBJ whole genome shotgun (WGS) entry which is preliminary data.</text>
</comment>
<dbReference type="InterPro" id="IPR036955">
    <property type="entry name" value="AP2/ERF_dom_sf"/>
</dbReference>
<comment type="similarity">
    <text evidence="6">Belongs to the AP2/ERF transcription factor family. ERF subfamily.</text>
</comment>
<dbReference type="OMA" id="MKHAIMK"/>
<dbReference type="PANTHER" id="PTHR31194:SF82">
    <property type="entry name" value="AP2_ERF DOMAIN-CONTAINING PROTEIN"/>
    <property type="match status" value="1"/>
</dbReference>
<dbReference type="AlphaFoldDB" id="A0A1U8FIS0"/>
<dbReference type="GO" id="GO:0005634">
    <property type="term" value="C:nucleus"/>
    <property type="evidence" value="ECO:0000318"/>
    <property type="project" value="GO_Central"/>
</dbReference>
<evidence type="ECO:0000256" key="6">
    <source>
        <dbReference type="ARBA" id="ARBA00024343"/>
    </source>
</evidence>
<keyword evidence="10" id="KW-1185">Reference proteome</keyword>
<proteinExistence type="inferred from homology"/>
<dbReference type="PANTHER" id="PTHR31194">
    <property type="entry name" value="SHN SHINE , DNA BINDING / TRANSCRIPTION FACTOR"/>
    <property type="match status" value="1"/>
</dbReference>
<dbReference type="SUPFAM" id="SSF54171">
    <property type="entry name" value="DNA-binding domain"/>
    <property type="match status" value="1"/>
</dbReference>
<keyword evidence="2" id="KW-0805">Transcription regulation</keyword>
<dbReference type="STRING" id="4072.A0A1U8FIS0"/>
<dbReference type="OrthoDB" id="773121at2759"/>
<dbReference type="Pfam" id="PF00847">
    <property type="entry name" value="AP2"/>
    <property type="match status" value="1"/>
</dbReference>
<dbReference type="CDD" id="cd00018">
    <property type="entry name" value="AP2"/>
    <property type="match status" value="1"/>
</dbReference>
<feature type="compositionally biased region" description="Basic residues" evidence="7">
    <location>
        <begin position="23"/>
        <end position="33"/>
    </location>
</feature>
<reference evidence="9 10" key="1">
    <citation type="journal article" date="2014" name="Nat. Genet.">
        <title>Genome sequence of the hot pepper provides insights into the evolution of pungency in Capsicum species.</title>
        <authorList>
            <person name="Kim S."/>
            <person name="Park M."/>
            <person name="Yeom S.I."/>
            <person name="Kim Y.M."/>
            <person name="Lee J.M."/>
            <person name="Lee H.A."/>
            <person name="Seo E."/>
            <person name="Choi J."/>
            <person name="Cheong K."/>
            <person name="Kim K.T."/>
            <person name="Jung K."/>
            <person name="Lee G.W."/>
            <person name="Oh S.K."/>
            <person name="Bae C."/>
            <person name="Kim S.B."/>
            <person name="Lee H.Y."/>
            <person name="Kim S.Y."/>
            <person name="Kim M.S."/>
            <person name="Kang B.C."/>
            <person name="Jo Y.D."/>
            <person name="Yang H.B."/>
            <person name="Jeong H.J."/>
            <person name="Kang W.H."/>
            <person name="Kwon J.K."/>
            <person name="Shin C."/>
            <person name="Lim J.Y."/>
            <person name="Park J.H."/>
            <person name="Huh J.H."/>
            <person name="Kim J.S."/>
            <person name="Kim B.D."/>
            <person name="Cohen O."/>
            <person name="Paran I."/>
            <person name="Suh M.C."/>
            <person name="Lee S.B."/>
            <person name="Kim Y.K."/>
            <person name="Shin Y."/>
            <person name="Noh S.J."/>
            <person name="Park J."/>
            <person name="Seo Y.S."/>
            <person name="Kwon S.Y."/>
            <person name="Kim H.A."/>
            <person name="Park J.M."/>
            <person name="Kim H.J."/>
            <person name="Choi S.B."/>
            <person name="Bosland P.W."/>
            <person name="Reeves G."/>
            <person name="Jo S.H."/>
            <person name="Lee B.W."/>
            <person name="Cho H.T."/>
            <person name="Choi H.S."/>
            <person name="Lee M.S."/>
            <person name="Yu Y."/>
            <person name="Do Choi Y."/>
            <person name="Park B.S."/>
            <person name="van Deynze A."/>
            <person name="Ashrafi H."/>
            <person name="Hill T."/>
            <person name="Kim W.T."/>
            <person name="Pai H.S."/>
            <person name="Ahn H.K."/>
            <person name="Yeam I."/>
            <person name="Giovannoni J.J."/>
            <person name="Rose J.K."/>
            <person name="Sorensen I."/>
            <person name="Lee S.J."/>
            <person name="Kim R.W."/>
            <person name="Choi I.Y."/>
            <person name="Choi B.S."/>
            <person name="Lim J.S."/>
            <person name="Lee Y.H."/>
            <person name="Choi D."/>
        </authorList>
    </citation>
    <scope>NUCLEOTIDE SEQUENCE [LARGE SCALE GENOMIC DNA]</scope>
    <source>
        <strain evidence="10">cv. CM334</strain>
    </source>
</reference>
<evidence type="ECO:0000259" key="8">
    <source>
        <dbReference type="PROSITE" id="PS51032"/>
    </source>
</evidence>
<dbReference type="GO" id="GO:0000976">
    <property type="term" value="F:transcription cis-regulatory region binding"/>
    <property type="evidence" value="ECO:0000318"/>
    <property type="project" value="GO_Central"/>
</dbReference>
<feature type="domain" description="AP2/ERF" evidence="8">
    <location>
        <begin position="41"/>
        <end position="98"/>
    </location>
</feature>
<dbReference type="EMBL" id="AYRZ02000003">
    <property type="protein sequence ID" value="PHT88230.1"/>
    <property type="molecule type" value="Genomic_DNA"/>
</dbReference>
<dbReference type="FunFam" id="3.30.730.10:FF:000005">
    <property type="entry name" value="ethylene-responsive transcription factor RAP2-11"/>
    <property type="match status" value="1"/>
</dbReference>
<gene>
    <name evidence="9" type="ORF">T459_10336</name>
</gene>
<sequence length="217" mass="24656">MESSKSPSESNNSSKNIQEKQVTKTKTRTKPKPRSSNDGKKFVGVRQRPSGRWVAEIKETSQKLRLWLGTFDRAEEAALAYDSAARLLRGRNAKTNFKYQAEILKPHEEINCSLFEKNPRLYELLKHAIMRKHAGKCQNNESLDKEEALVEESIVCEDQDRNKEEISRIQLQGSSKVYSSVIVAPSFSASITQSGREENHSQSNGQYFDCLLSRACK</sequence>
<accession>A0A1U8FIS0</accession>
<evidence type="ECO:0000256" key="4">
    <source>
        <dbReference type="ARBA" id="ARBA00023163"/>
    </source>
</evidence>